<evidence type="ECO:0008006" key="4">
    <source>
        <dbReference type="Google" id="ProtNLM"/>
    </source>
</evidence>
<evidence type="ECO:0000313" key="3">
    <source>
        <dbReference type="Proteomes" id="UP001151699"/>
    </source>
</evidence>
<gene>
    <name evidence="2" type="ORF">Bhyg_13162</name>
</gene>
<reference evidence="2" key="1">
    <citation type="submission" date="2022-07" db="EMBL/GenBank/DDBJ databases">
        <authorList>
            <person name="Trinca V."/>
            <person name="Uliana J.V.C."/>
            <person name="Torres T.T."/>
            <person name="Ward R.J."/>
            <person name="Monesi N."/>
        </authorList>
    </citation>
    <scope>NUCLEOTIDE SEQUENCE</scope>
    <source>
        <strain evidence="2">HSMRA1968</strain>
        <tissue evidence="2">Whole embryos</tissue>
    </source>
</reference>
<feature type="non-terminal residue" evidence="2">
    <location>
        <position position="115"/>
    </location>
</feature>
<feature type="region of interest" description="Disordered" evidence="1">
    <location>
        <begin position="1"/>
        <end position="21"/>
    </location>
</feature>
<accession>A0A9Q0RW53</accession>
<dbReference type="AlphaFoldDB" id="A0A9Q0RW53"/>
<protein>
    <recommendedName>
        <fullName evidence="4">BED-type domain-containing protein</fullName>
    </recommendedName>
</protein>
<dbReference type="Proteomes" id="UP001151699">
    <property type="component" value="Chromosome C"/>
</dbReference>
<sequence>MSDTGMISEHPDEAEFSNEKPINVDWKEIPKSIAGGNEWVKHYRFNKYTQKTKCILCEKQYSGCFIQNMKRHLCLHHTEEAAVDRIYCDTKNSQNLSTKNLNKQETFENNLSNLL</sequence>
<name>A0A9Q0RW53_9DIPT</name>
<dbReference type="EMBL" id="WJQU01000004">
    <property type="protein sequence ID" value="KAJ6634587.1"/>
    <property type="molecule type" value="Genomic_DNA"/>
</dbReference>
<evidence type="ECO:0000313" key="2">
    <source>
        <dbReference type="EMBL" id="KAJ6634587.1"/>
    </source>
</evidence>
<comment type="caution">
    <text evidence="2">The sequence shown here is derived from an EMBL/GenBank/DDBJ whole genome shotgun (WGS) entry which is preliminary data.</text>
</comment>
<evidence type="ECO:0000256" key="1">
    <source>
        <dbReference type="SAM" id="MobiDB-lite"/>
    </source>
</evidence>
<proteinExistence type="predicted"/>
<organism evidence="2 3">
    <name type="scientific">Pseudolycoriella hygida</name>
    <dbReference type="NCBI Taxonomy" id="35572"/>
    <lineage>
        <taxon>Eukaryota</taxon>
        <taxon>Metazoa</taxon>
        <taxon>Ecdysozoa</taxon>
        <taxon>Arthropoda</taxon>
        <taxon>Hexapoda</taxon>
        <taxon>Insecta</taxon>
        <taxon>Pterygota</taxon>
        <taxon>Neoptera</taxon>
        <taxon>Endopterygota</taxon>
        <taxon>Diptera</taxon>
        <taxon>Nematocera</taxon>
        <taxon>Sciaroidea</taxon>
        <taxon>Sciaridae</taxon>
        <taxon>Pseudolycoriella</taxon>
    </lineage>
</organism>
<keyword evidence="3" id="KW-1185">Reference proteome</keyword>